<dbReference type="InterPro" id="IPR002893">
    <property type="entry name" value="Znf_MYND"/>
</dbReference>
<comment type="caution">
    <text evidence="6">The sequence shown here is derived from an EMBL/GenBank/DDBJ whole genome shotgun (WGS) entry which is preliminary data.</text>
</comment>
<reference evidence="6" key="1">
    <citation type="submission" date="2023-08" db="EMBL/GenBank/DDBJ databases">
        <title>Black Yeasts Isolated from many extreme environments.</title>
        <authorList>
            <person name="Coleine C."/>
            <person name="Stajich J.E."/>
            <person name="Selbmann L."/>
        </authorList>
    </citation>
    <scope>NUCLEOTIDE SEQUENCE</scope>
    <source>
        <strain evidence="6">CCFEE 5810</strain>
    </source>
</reference>
<keyword evidence="3" id="KW-0862">Zinc</keyword>
<dbReference type="Gene3D" id="6.10.140.2220">
    <property type="match status" value="1"/>
</dbReference>
<feature type="domain" description="MYND-type" evidence="5">
    <location>
        <begin position="7"/>
        <end position="43"/>
    </location>
</feature>
<evidence type="ECO:0000256" key="1">
    <source>
        <dbReference type="ARBA" id="ARBA00022723"/>
    </source>
</evidence>
<evidence type="ECO:0000256" key="2">
    <source>
        <dbReference type="ARBA" id="ARBA00022771"/>
    </source>
</evidence>
<dbReference type="PROSITE" id="PS50865">
    <property type="entry name" value="ZF_MYND_2"/>
    <property type="match status" value="1"/>
</dbReference>
<name>A0AAN7W801_9PEZI</name>
<dbReference type="AlphaFoldDB" id="A0AAN7W801"/>
<accession>A0AAN7W801</accession>
<dbReference type="SUPFAM" id="SSF144232">
    <property type="entry name" value="HIT/MYND zinc finger-like"/>
    <property type="match status" value="1"/>
</dbReference>
<evidence type="ECO:0000259" key="5">
    <source>
        <dbReference type="PROSITE" id="PS50865"/>
    </source>
</evidence>
<gene>
    <name evidence="6" type="ORF">LTR97_005235</name>
</gene>
<dbReference type="GO" id="GO:0008270">
    <property type="term" value="F:zinc ion binding"/>
    <property type="evidence" value="ECO:0007669"/>
    <property type="project" value="UniProtKB-KW"/>
</dbReference>
<sequence>MATTAVCPICNESASQVCAGCRDVQYCSQEYQEADWCAHKLLCKTFAKMKFPPFQGMVRAIYFSLLGNKPQFLWLQVGQVASAGDIGLKHEERVGRRLPDRKVIKQNAITDAFLAQHINLCYDARLFTVNSSVIKAMSDSSRKTGLRGPILAFCGGESIAAADGTNNTNSLRDMAMEAYSHIMAYLICSSESDAGSVAIRGPKVQAIKVLYNGALKGDEKARFQAVALPRMHPSVREPPPHLVSALSMRIGLRLRFVRAQTPKQIDLMNTLISPMLVFPPDETGLTAMWHGAWLKLEPGTGNVHIIRDDLGHLDVATMEVYAAFSIHAYAAVAHIRDIPVHQVGPYDMKATRNVNRETWRVFLRDWAQDKVAKLNEVNMESTGDEIDLLSSIGGVRYEIGPPFNGRRTFVAYPAVVGVAGAGVAEAAGSIA</sequence>
<proteinExistence type="predicted"/>
<evidence type="ECO:0000256" key="3">
    <source>
        <dbReference type="ARBA" id="ARBA00022833"/>
    </source>
</evidence>
<dbReference type="Proteomes" id="UP001310594">
    <property type="component" value="Unassembled WGS sequence"/>
</dbReference>
<dbReference type="Pfam" id="PF01753">
    <property type="entry name" value="zf-MYND"/>
    <property type="match status" value="1"/>
</dbReference>
<evidence type="ECO:0000313" key="6">
    <source>
        <dbReference type="EMBL" id="KAK5700718.1"/>
    </source>
</evidence>
<evidence type="ECO:0000313" key="7">
    <source>
        <dbReference type="Proteomes" id="UP001310594"/>
    </source>
</evidence>
<keyword evidence="2 4" id="KW-0863">Zinc-finger</keyword>
<evidence type="ECO:0000256" key="4">
    <source>
        <dbReference type="PROSITE-ProRule" id="PRU00134"/>
    </source>
</evidence>
<protein>
    <recommendedName>
        <fullName evidence="5">MYND-type domain-containing protein</fullName>
    </recommendedName>
</protein>
<dbReference type="EMBL" id="JAVRQU010000007">
    <property type="protein sequence ID" value="KAK5700718.1"/>
    <property type="molecule type" value="Genomic_DNA"/>
</dbReference>
<organism evidence="6 7">
    <name type="scientific">Elasticomyces elasticus</name>
    <dbReference type="NCBI Taxonomy" id="574655"/>
    <lineage>
        <taxon>Eukaryota</taxon>
        <taxon>Fungi</taxon>
        <taxon>Dikarya</taxon>
        <taxon>Ascomycota</taxon>
        <taxon>Pezizomycotina</taxon>
        <taxon>Dothideomycetes</taxon>
        <taxon>Dothideomycetidae</taxon>
        <taxon>Mycosphaerellales</taxon>
        <taxon>Teratosphaeriaceae</taxon>
        <taxon>Elasticomyces</taxon>
    </lineage>
</organism>
<keyword evidence="1" id="KW-0479">Metal-binding</keyword>